<dbReference type="AlphaFoldDB" id="A0A2S7U1X3"/>
<dbReference type="InterPro" id="IPR000719">
    <property type="entry name" value="Prot_kinase_dom"/>
</dbReference>
<dbReference type="Pfam" id="PF00069">
    <property type="entry name" value="Pkinase"/>
    <property type="match status" value="1"/>
</dbReference>
<organism evidence="3 4">
    <name type="scientific">Rubritalea profundi</name>
    <dbReference type="NCBI Taxonomy" id="1658618"/>
    <lineage>
        <taxon>Bacteria</taxon>
        <taxon>Pseudomonadati</taxon>
        <taxon>Verrucomicrobiota</taxon>
        <taxon>Verrucomicrobiia</taxon>
        <taxon>Verrucomicrobiales</taxon>
        <taxon>Rubritaleaceae</taxon>
        <taxon>Rubritalea</taxon>
    </lineage>
</organism>
<dbReference type="Gene3D" id="1.10.510.10">
    <property type="entry name" value="Transferase(Phosphotransferase) domain 1"/>
    <property type="match status" value="1"/>
</dbReference>
<dbReference type="OrthoDB" id="502205at2"/>
<feature type="domain" description="Protein kinase" evidence="2">
    <location>
        <begin position="6"/>
        <end position="271"/>
    </location>
</feature>
<proteinExistence type="predicted"/>
<evidence type="ECO:0000259" key="2">
    <source>
        <dbReference type="PROSITE" id="PS50011"/>
    </source>
</evidence>
<keyword evidence="1" id="KW-0812">Transmembrane</keyword>
<name>A0A2S7U1X3_9BACT</name>
<dbReference type="SUPFAM" id="SSF56112">
    <property type="entry name" value="Protein kinase-like (PK-like)"/>
    <property type="match status" value="1"/>
</dbReference>
<keyword evidence="1" id="KW-0472">Membrane</keyword>
<evidence type="ECO:0000256" key="1">
    <source>
        <dbReference type="SAM" id="Phobius"/>
    </source>
</evidence>
<dbReference type="RefSeq" id="WP_105042843.1">
    <property type="nucleotide sequence ID" value="NZ_MQWA01000001.1"/>
</dbReference>
<dbReference type="GO" id="GO:0005524">
    <property type="term" value="F:ATP binding"/>
    <property type="evidence" value="ECO:0007669"/>
    <property type="project" value="InterPro"/>
</dbReference>
<comment type="caution">
    <text evidence="3">The sequence shown here is derived from an EMBL/GenBank/DDBJ whole genome shotgun (WGS) entry which is preliminary data.</text>
</comment>
<keyword evidence="1" id="KW-1133">Transmembrane helix</keyword>
<gene>
    <name evidence="3" type="ORF">BSZ32_07320</name>
</gene>
<dbReference type="CDD" id="cd14014">
    <property type="entry name" value="STKc_PknB_like"/>
    <property type="match status" value="1"/>
</dbReference>
<accession>A0A2S7U1X3</accession>
<dbReference type="PROSITE" id="PS50011">
    <property type="entry name" value="PROTEIN_KINASE_DOM"/>
    <property type="match status" value="1"/>
</dbReference>
<evidence type="ECO:0000313" key="4">
    <source>
        <dbReference type="Proteomes" id="UP000239907"/>
    </source>
</evidence>
<evidence type="ECO:0000313" key="3">
    <source>
        <dbReference type="EMBL" id="PQJ28342.1"/>
    </source>
</evidence>
<dbReference type="GO" id="GO:0004672">
    <property type="term" value="F:protein kinase activity"/>
    <property type="evidence" value="ECO:0007669"/>
    <property type="project" value="InterPro"/>
</dbReference>
<dbReference type="PANTHER" id="PTHR24347">
    <property type="entry name" value="SERINE/THREONINE-PROTEIN KINASE"/>
    <property type="match status" value="1"/>
</dbReference>
<dbReference type="EMBL" id="MQWA01000001">
    <property type="protein sequence ID" value="PQJ28342.1"/>
    <property type="molecule type" value="Genomic_DNA"/>
</dbReference>
<feature type="transmembrane region" description="Helical" evidence="1">
    <location>
        <begin position="327"/>
        <end position="346"/>
    </location>
</feature>
<dbReference type="Gene3D" id="3.30.200.20">
    <property type="entry name" value="Phosphorylase Kinase, domain 1"/>
    <property type="match status" value="1"/>
</dbReference>
<reference evidence="3 4" key="1">
    <citation type="submission" date="2016-12" db="EMBL/GenBank/DDBJ databases">
        <title>Study of bacterial adaptation to deep sea.</title>
        <authorList>
            <person name="Song J."/>
            <person name="Yoshizawa S."/>
            <person name="Kogure K."/>
        </authorList>
    </citation>
    <scope>NUCLEOTIDE SEQUENCE [LARGE SCALE GENOMIC DNA]</scope>
    <source>
        <strain evidence="3 4">SAORIC-165</strain>
    </source>
</reference>
<protein>
    <recommendedName>
        <fullName evidence="2">Protein kinase domain-containing protein</fullName>
    </recommendedName>
</protein>
<sequence length="569" mass="62111">MDEERYEINSLLGKGRTGGVYAAEDTQMSRTVAVRRFYSAGGDTSSADWEEEFLTIAQKLGNLQDSNLLTVLDAGVDEDGAFLVSQLLEGQRLSDVVVQAPFEEHEAHEMASQLLDALTYSHEAGFIHGALTAGSIMLTSRARGGYRYIIMDMGLSRLAPLIQGADSSYAMMADPALLAPEIFDGEPATAVSDYYMLGHLVYLSLIGGHPFAFKPIDEVKDLHKSGAFPPISNYREDITPAFVDWLKSLTHYDISKRPQSAAEALKTLPKLPPKKSTVAVSATPPAPQPSAQVQVPLPPAANRSAPVVASPSINTLSAPQAKGKKKLILAIILPLLLIAGVSIAYIEPQDSNAETFYQEEAEKTETKPINAKLKSSKIISFDIISIEGMHPTKGHKDRKVFSDGKLDWVVFKAPLSDWDKFSLAKSNFIQKPSLIGKALDSKKPAGNLTFLVRKGTKINPNLYAESSDIGDGWRIKISNKQAKTTLELILHFTSWNCDAKLRILSADGTTELIPAYDYKSDSENTSFRTTIMLDKELLDDHRSFLLELTTTEAKPGNPSGLTLSALIVK</sequence>
<dbReference type="InterPro" id="IPR011009">
    <property type="entry name" value="Kinase-like_dom_sf"/>
</dbReference>
<dbReference type="Proteomes" id="UP000239907">
    <property type="component" value="Unassembled WGS sequence"/>
</dbReference>
<keyword evidence="4" id="KW-1185">Reference proteome</keyword>